<reference evidence="7 8" key="1">
    <citation type="submission" date="2016-10" db="EMBL/GenBank/DDBJ databases">
        <authorList>
            <person name="de Groot N.N."/>
        </authorList>
    </citation>
    <scope>NUCLEOTIDE SEQUENCE [LARGE SCALE GENOMIC DNA]</scope>
    <source>
        <strain evidence="7 8">S137</strain>
    </source>
</reference>
<dbReference type="Gene3D" id="3.80.30.20">
    <property type="entry name" value="tm_1862 like domain"/>
    <property type="match status" value="1"/>
</dbReference>
<dbReference type="RefSeq" id="WP_074572754.1">
    <property type="nucleotide sequence ID" value="NZ_FNJQ01000021.1"/>
</dbReference>
<sequence>MHFASTVVRPPYEANSVFLQITSGCSHNACRFCTYYKDAPFGVSPLDEVKEDLQELKEYGVSFPRIWLQGAAPFLLTFDKLKTVAELIHEYLPFVQSIGGYGRVDSVKNKSVEQIKELHRMGYDRLVFGIESGDDVVLKRMNKGYEAKDIVEQLGKLTEAGMDYAVIFLSGLGGHGYGLSHAEKTAEVINQLTPFRVMAAGLTLFPDTPLMEDVKNGTFVEATEAERIEELQTFLRKLTIETTIDATNASIITPIYGQLPNDKQKMLDTLETIFRRFGEEGLRSRRENLRMI</sequence>
<keyword evidence="4" id="KW-0408">Iron</keyword>
<dbReference type="AlphaFoldDB" id="A0A1H0T6Y9"/>
<evidence type="ECO:0000313" key="7">
    <source>
        <dbReference type="EMBL" id="SDP49368.1"/>
    </source>
</evidence>
<protein>
    <submittedName>
        <fullName evidence="7">Radical SAM superfamily protein</fullName>
    </submittedName>
</protein>
<dbReference type="InterPro" id="IPR058240">
    <property type="entry name" value="rSAM_sf"/>
</dbReference>
<dbReference type="EMBL" id="FNJQ01000021">
    <property type="protein sequence ID" value="SDP49368.1"/>
    <property type="molecule type" value="Genomic_DNA"/>
</dbReference>
<dbReference type="OrthoDB" id="9777636at2"/>
<dbReference type="PANTHER" id="PTHR43409:SF4">
    <property type="entry name" value="RADICAL SAM SUPERFAMILY PROTEIN"/>
    <property type="match status" value="1"/>
</dbReference>
<dbReference type="GO" id="GO:0003824">
    <property type="term" value="F:catalytic activity"/>
    <property type="evidence" value="ECO:0007669"/>
    <property type="project" value="InterPro"/>
</dbReference>
<evidence type="ECO:0000256" key="4">
    <source>
        <dbReference type="ARBA" id="ARBA00023004"/>
    </source>
</evidence>
<keyword evidence="2" id="KW-0949">S-adenosyl-L-methionine</keyword>
<name>A0A1H0T6Y9_SELRU</name>
<evidence type="ECO:0000256" key="3">
    <source>
        <dbReference type="ARBA" id="ARBA00022723"/>
    </source>
</evidence>
<dbReference type="PANTHER" id="PTHR43409">
    <property type="entry name" value="ANAEROBIC MAGNESIUM-PROTOPORPHYRIN IX MONOMETHYL ESTER CYCLASE-RELATED"/>
    <property type="match status" value="1"/>
</dbReference>
<evidence type="ECO:0000256" key="5">
    <source>
        <dbReference type="ARBA" id="ARBA00023014"/>
    </source>
</evidence>
<organism evidence="7 8">
    <name type="scientific">Selenomonas ruminantium</name>
    <dbReference type="NCBI Taxonomy" id="971"/>
    <lineage>
        <taxon>Bacteria</taxon>
        <taxon>Bacillati</taxon>
        <taxon>Bacillota</taxon>
        <taxon>Negativicutes</taxon>
        <taxon>Selenomonadales</taxon>
        <taxon>Selenomonadaceae</taxon>
        <taxon>Selenomonas</taxon>
    </lineage>
</organism>
<dbReference type="SFLD" id="SFLDG01082">
    <property type="entry name" value="B12-binding_domain_containing"/>
    <property type="match status" value="1"/>
</dbReference>
<keyword evidence="3" id="KW-0479">Metal-binding</keyword>
<dbReference type="SFLD" id="SFLDS00029">
    <property type="entry name" value="Radical_SAM"/>
    <property type="match status" value="1"/>
</dbReference>
<evidence type="ECO:0000256" key="2">
    <source>
        <dbReference type="ARBA" id="ARBA00022691"/>
    </source>
</evidence>
<dbReference type="InterPro" id="IPR051198">
    <property type="entry name" value="BchE-like"/>
</dbReference>
<comment type="cofactor">
    <cofactor evidence="1">
        <name>[4Fe-4S] cluster</name>
        <dbReference type="ChEBI" id="CHEBI:49883"/>
    </cofactor>
</comment>
<dbReference type="PROSITE" id="PS51918">
    <property type="entry name" value="RADICAL_SAM"/>
    <property type="match status" value="1"/>
</dbReference>
<dbReference type="SMART" id="SM00729">
    <property type="entry name" value="Elp3"/>
    <property type="match status" value="1"/>
</dbReference>
<dbReference type="InterPro" id="IPR006638">
    <property type="entry name" value="Elp3/MiaA/NifB-like_rSAM"/>
</dbReference>
<dbReference type="InterPro" id="IPR023404">
    <property type="entry name" value="rSAM_horseshoe"/>
</dbReference>
<dbReference type="Pfam" id="PF04055">
    <property type="entry name" value="Radical_SAM"/>
    <property type="match status" value="1"/>
</dbReference>
<keyword evidence="5" id="KW-0411">Iron-sulfur</keyword>
<evidence type="ECO:0000259" key="6">
    <source>
        <dbReference type="PROSITE" id="PS51918"/>
    </source>
</evidence>
<dbReference type="GO" id="GO:0051536">
    <property type="term" value="F:iron-sulfur cluster binding"/>
    <property type="evidence" value="ECO:0007669"/>
    <property type="project" value="UniProtKB-KW"/>
</dbReference>
<accession>A0A1H0T6Y9</accession>
<evidence type="ECO:0000313" key="8">
    <source>
        <dbReference type="Proteomes" id="UP000182412"/>
    </source>
</evidence>
<gene>
    <name evidence="7" type="ORF">SAMN05216366_12158</name>
</gene>
<dbReference type="SFLD" id="SFLDG01095">
    <property type="entry name" value="Uncharacterised_Radical_SAM_Su"/>
    <property type="match status" value="1"/>
</dbReference>
<evidence type="ECO:0000256" key="1">
    <source>
        <dbReference type="ARBA" id="ARBA00001966"/>
    </source>
</evidence>
<dbReference type="SUPFAM" id="SSF102114">
    <property type="entry name" value="Radical SAM enzymes"/>
    <property type="match status" value="1"/>
</dbReference>
<dbReference type="CDD" id="cd01335">
    <property type="entry name" value="Radical_SAM"/>
    <property type="match status" value="1"/>
</dbReference>
<dbReference type="Proteomes" id="UP000182412">
    <property type="component" value="Unassembled WGS sequence"/>
</dbReference>
<feature type="domain" description="Radical SAM core" evidence="6">
    <location>
        <begin position="11"/>
        <end position="241"/>
    </location>
</feature>
<dbReference type="GO" id="GO:0046872">
    <property type="term" value="F:metal ion binding"/>
    <property type="evidence" value="ECO:0007669"/>
    <property type="project" value="UniProtKB-KW"/>
</dbReference>
<proteinExistence type="predicted"/>
<dbReference type="InterPro" id="IPR007197">
    <property type="entry name" value="rSAM"/>
</dbReference>